<keyword evidence="6" id="KW-1185">Reference proteome</keyword>
<dbReference type="PANTHER" id="PTHR19324">
    <property type="entry name" value="PERFORIN-LIKE PROTEIN 1"/>
    <property type="match status" value="1"/>
</dbReference>
<accession>R7VCS2</accession>
<dbReference type="InterPro" id="IPR031569">
    <property type="entry name" value="ApeC"/>
</dbReference>
<dbReference type="InterPro" id="IPR038178">
    <property type="entry name" value="Kringle_sf"/>
</dbReference>
<dbReference type="InterPro" id="IPR013806">
    <property type="entry name" value="Kringle-like"/>
</dbReference>
<feature type="domain" description="Kringle" evidence="3">
    <location>
        <begin position="238"/>
        <end position="316"/>
    </location>
</feature>
<keyword evidence="1" id="KW-0420">Kringle</keyword>
<dbReference type="Gene3D" id="2.40.20.10">
    <property type="entry name" value="Plasminogen Kringle 4"/>
    <property type="match status" value="1"/>
</dbReference>
<dbReference type="InterPro" id="IPR000001">
    <property type="entry name" value="Kringle"/>
</dbReference>
<dbReference type="SUPFAM" id="SSF57440">
    <property type="entry name" value="Kringle-like"/>
    <property type="match status" value="1"/>
</dbReference>
<organism evidence="4">
    <name type="scientific">Capitella teleta</name>
    <name type="common">Polychaete worm</name>
    <dbReference type="NCBI Taxonomy" id="283909"/>
    <lineage>
        <taxon>Eukaryota</taxon>
        <taxon>Metazoa</taxon>
        <taxon>Spiralia</taxon>
        <taxon>Lophotrochozoa</taxon>
        <taxon>Annelida</taxon>
        <taxon>Polychaeta</taxon>
        <taxon>Sedentaria</taxon>
        <taxon>Scolecida</taxon>
        <taxon>Capitellidae</taxon>
        <taxon>Capitella</taxon>
    </lineage>
</organism>
<name>R7VCS2_CAPTE</name>
<evidence type="ECO:0000313" key="6">
    <source>
        <dbReference type="Proteomes" id="UP000014760"/>
    </source>
</evidence>
<evidence type="ECO:0000256" key="2">
    <source>
        <dbReference type="ARBA" id="ARBA00023157"/>
    </source>
</evidence>
<dbReference type="PANTHER" id="PTHR19324:SF33">
    <property type="entry name" value="MUCIN-5AC"/>
    <property type="match status" value="1"/>
</dbReference>
<reference evidence="4 6" key="2">
    <citation type="journal article" date="2013" name="Nature">
        <title>Insights into bilaterian evolution from three spiralian genomes.</title>
        <authorList>
            <person name="Simakov O."/>
            <person name="Marletaz F."/>
            <person name="Cho S.J."/>
            <person name="Edsinger-Gonzales E."/>
            <person name="Havlak P."/>
            <person name="Hellsten U."/>
            <person name="Kuo D.H."/>
            <person name="Larsson T."/>
            <person name="Lv J."/>
            <person name="Arendt D."/>
            <person name="Savage R."/>
            <person name="Osoegawa K."/>
            <person name="de Jong P."/>
            <person name="Grimwood J."/>
            <person name="Chapman J.A."/>
            <person name="Shapiro H."/>
            <person name="Aerts A."/>
            <person name="Otillar R.P."/>
            <person name="Terry A.Y."/>
            <person name="Boore J.L."/>
            <person name="Grigoriev I.V."/>
            <person name="Lindberg D.R."/>
            <person name="Seaver E.C."/>
            <person name="Weisblat D.A."/>
            <person name="Putnam N.H."/>
            <person name="Rokhsar D.S."/>
        </authorList>
    </citation>
    <scope>NUCLEOTIDE SEQUENCE</scope>
    <source>
        <strain evidence="4 6">I ESC-2004</strain>
    </source>
</reference>
<evidence type="ECO:0000256" key="1">
    <source>
        <dbReference type="ARBA" id="ARBA00022572"/>
    </source>
</evidence>
<reference evidence="6" key="1">
    <citation type="submission" date="2012-12" db="EMBL/GenBank/DDBJ databases">
        <authorList>
            <person name="Hellsten U."/>
            <person name="Grimwood J."/>
            <person name="Chapman J.A."/>
            <person name="Shapiro H."/>
            <person name="Aerts A."/>
            <person name="Otillar R.P."/>
            <person name="Terry A.Y."/>
            <person name="Boore J.L."/>
            <person name="Simakov O."/>
            <person name="Marletaz F."/>
            <person name="Cho S.-J."/>
            <person name="Edsinger-Gonzales E."/>
            <person name="Havlak P."/>
            <person name="Kuo D.-H."/>
            <person name="Larsson T."/>
            <person name="Lv J."/>
            <person name="Arendt D."/>
            <person name="Savage R."/>
            <person name="Osoegawa K."/>
            <person name="de Jong P."/>
            <person name="Lindberg D.R."/>
            <person name="Seaver E.C."/>
            <person name="Weisblat D.A."/>
            <person name="Putnam N.H."/>
            <person name="Grigoriev I.V."/>
            <person name="Rokhsar D.S."/>
        </authorList>
    </citation>
    <scope>NUCLEOTIDE SEQUENCE</scope>
    <source>
        <strain evidence="6">I ESC-2004</strain>
    </source>
</reference>
<proteinExistence type="predicted"/>
<keyword evidence="2" id="KW-1015">Disulfide bond</keyword>
<evidence type="ECO:0000313" key="5">
    <source>
        <dbReference type="EnsemblMetazoa" id="CapteP197255"/>
    </source>
</evidence>
<dbReference type="EnsemblMetazoa" id="CapteT197255">
    <property type="protein sequence ID" value="CapteP197255"/>
    <property type="gene ID" value="CapteG197255"/>
</dbReference>
<dbReference type="EMBL" id="KB294761">
    <property type="protein sequence ID" value="ELU14101.1"/>
    <property type="molecule type" value="Genomic_DNA"/>
</dbReference>
<dbReference type="AlphaFoldDB" id="R7VCS2"/>
<dbReference type="HOGENOM" id="CLU_576524_0_0_1"/>
<evidence type="ECO:0000259" key="3">
    <source>
        <dbReference type="SMART" id="SM00130"/>
    </source>
</evidence>
<reference evidence="5" key="3">
    <citation type="submission" date="2015-06" db="UniProtKB">
        <authorList>
            <consortium name="EnsemblMetazoa"/>
        </authorList>
    </citation>
    <scope>IDENTIFICATION</scope>
</reference>
<sequence>MAWLLVVYSRDELCQVLQHGQKAALPRTAYGCPVAEGFSWLEGSVDFLPELSLTWSPGFDLSGPMEAKRWSLKFCSKIRGMLAETEEDWPRGQYCIFRLHQEPCPDGSILQYISICLLPPTSSKMRVPNTTRFNSGDPQLNISTEVRRYVPLTQNGSDVRVRFCCREDAAEDAMQLVATTPFSLIRMSVDCPRLANMELYEEWITLPGIKPGITSGSTPDFSSNSSTTLNFYSYKPLDVCYHGIDGGSDYQGSVNFTSAGDCEPWINVTEYIQFTHLSVAVLLADSHCSRAFDLFQKPFCYVGEFSYECDIPECGKNTSSEIFNPTVNVIGTYPIGNRVRRGLPTRGSDTIFTQADILTDNEPDCAMYLALISLSNKPDGFLTRGVDYCQLNVTASSFETYIQCLRPVTGRYLTIQQIEHWECNTSKALNSRYYLGMCEVSIFQIDTCDKSSQVCYEKEKKQQLKMKCENVNEM</sequence>
<dbReference type="EMBL" id="AMQN01018695">
    <property type="status" value="NOT_ANNOTATED_CDS"/>
    <property type="molecule type" value="Genomic_DNA"/>
</dbReference>
<dbReference type="Proteomes" id="UP000014760">
    <property type="component" value="Unassembled WGS sequence"/>
</dbReference>
<evidence type="ECO:0000313" key="4">
    <source>
        <dbReference type="EMBL" id="ELU14101.1"/>
    </source>
</evidence>
<dbReference type="OrthoDB" id="6107944at2759"/>
<gene>
    <name evidence="4" type="ORF">CAPTEDRAFT_197255</name>
</gene>
<protein>
    <recommendedName>
        <fullName evidence="3">Kringle domain-containing protein</fullName>
    </recommendedName>
</protein>
<dbReference type="Pfam" id="PF16977">
    <property type="entry name" value="ApeC"/>
    <property type="match status" value="1"/>
</dbReference>
<dbReference type="SMART" id="SM00130">
    <property type="entry name" value="KR"/>
    <property type="match status" value="1"/>
</dbReference>